<organism evidence="2 3">
    <name type="scientific">Peptococcus niger</name>
    <dbReference type="NCBI Taxonomy" id="2741"/>
    <lineage>
        <taxon>Bacteria</taxon>
        <taxon>Bacillati</taxon>
        <taxon>Bacillota</taxon>
        <taxon>Clostridia</taxon>
        <taxon>Eubacteriales</taxon>
        <taxon>Peptococcaceae</taxon>
        <taxon>Peptococcus</taxon>
    </lineage>
</organism>
<dbReference type="AlphaFoldDB" id="A0A1G6W288"/>
<dbReference type="OrthoDB" id="9859958at2"/>
<evidence type="ECO:0000313" key="3">
    <source>
        <dbReference type="Proteomes" id="UP000198995"/>
    </source>
</evidence>
<dbReference type="EMBL" id="FNAF01000004">
    <property type="protein sequence ID" value="SDD59951.1"/>
    <property type="molecule type" value="Genomic_DNA"/>
</dbReference>
<evidence type="ECO:0000313" key="2">
    <source>
        <dbReference type="EMBL" id="SDD59951.1"/>
    </source>
</evidence>
<reference evidence="2 3" key="1">
    <citation type="submission" date="2016-10" db="EMBL/GenBank/DDBJ databases">
        <authorList>
            <person name="de Groot N.N."/>
        </authorList>
    </citation>
    <scope>NUCLEOTIDE SEQUENCE [LARGE SCALE GENOMIC DNA]</scope>
    <source>
        <strain evidence="2 3">DSM 20475</strain>
    </source>
</reference>
<feature type="transmembrane region" description="Helical" evidence="1">
    <location>
        <begin position="7"/>
        <end position="29"/>
    </location>
</feature>
<accession>A0A1G6W288</accession>
<gene>
    <name evidence="2" type="ORF">SAMN04489866_104211</name>
</gene>
<dbReference type="STRING" id="2741.SAMN04489866_104211"/>
<dbReference type="PROSITE" id="PS51257">
    <property type="entry name" value="PROKAR_LIPOPROTEIN"/>
    <property type="match status" value="1"/>
</dbReference>
<proteinExistence type="predicted"/>
<name>A0A1G6W288_PEPNI</name>
<keyword evidence="1" id="KW-0812">Transmembrane</keyword>
<sequence>MNKAQKNLLLVVAIIGCIALGIFLGKLILRGPEVEGPEKETSSRQEEKLTPDTKYANDEIVQYKFDKGTLTAGLGKKIKDDWIYLNLNSDYKGNIGYYVESSRVPLDMSRGQDQTEGTVNLSKENNVILRSQFYQIDLSPSRYMNEKDFGVRWQDDELFDGKRDGTEISIRGVDRDSGELLFIADLTITYNKKTGEYRIDSLKNAEAFEKQEISREERDKAIDQAINFVSDKLELDLPDDWKERARKGATCHMHNMTYFPRYLDKEKKVAQKKDITNCANMVAVNLPLEKNRYGFVTVYFAPKTQLIGLSKPAAPGEDKLNLKLVGYDPIYPKNPQVILAPPGFFS</sequence>
<dbReference type="Proteomes" id="UP000198995">
    <property type="component" value="Unassembled WGS sequence"/>
</dbReference>
<evidence type="ECO:0000256" key="1">
    <source>
        <dbReference type="SAM" id="Phobius"/>
    </source>
</evidence>
<keyword evidence="1" id="KW-0472">Membrane</keyword>
<protein>
    <submittedName>
        <fullName evidence="2">Uncharacterized protein</fullName>
    </submittedName>
</protein>
<keyword evidence="3" id="KW-1185">Reference proteome</keyword>
<dbReference type="RefSeq" id="WP_091791668.1">
    <property type="nucleotide sequence ID" value="NZ_FNAF01000004.1"/>
</dbReference>
<keyword evidence="1" id="KW-1133">Transmembrane helix</keyword>